<evidence type="ECO:0000313" key="1">
    <source>
        <dbReference type="EMBL" id="ACF81260.1"/>
    </source>
</evidence>
<dbReference type="EMBL" id="BT036255">
    <property type="protein sequence ID" value="ACF81260.1"/>
    <property type="molecule type" value="mRNA"/>
</dbReference>
<proteinExistence type="evidence at transcript level"/>
<organism evidence="1">
    <name type="scientific">Zea mays</name>
    <name type="common">Maize</name>
    <dbReference type="NCBI Taxonomy" id="4577"/>
    <lineage>
        <taxon>Eukaryota</taxon>
        <taxon>Viridiplantae</taxon>
        <taxon>Streptophyta</taxon>
        <taxon>Embryophyta</taxon>
        <taxon>Tracheophyta</taxon>
        <taxon>Spermatophyta</taxon>
        <taxon>Magnoliopsida</taxon>
        <taxon>Liliopsida</taxon>
        <taxon>Poales</taxon>
        <taxon>Poaceae</taxon>
        <taxon>PACMAD clade</taxon>
        <taxon>Panicoideae</taxon>
        <taxon>Andropogonodae</taxon>
        <taxon>Andropogoneae</taxon>
        <taxon>Tripsacinae</taxon>
        <taxon>Zea</taxon>
    </lineage>
</organism>
<dbReference type="AlphaFoldDB" id="B4FGL7"/>
<protein>
    <submittedName>
        <fullName evidence="1">Uncharacterized protein</fullName>
    </submittedName>
</protein>
<reference evidence="1" key="1">
    <citation type="journal article" date="2009" name="PLoS Genet.">
        <title>Sequencing, mapping, and analysis of 27,455 maize full-length cDNAs.</title>
        <authorList>
            <person name="Soderlund C."/>
            <person name="Descour A."/>
            <person name="Kudrna D."/>
            <person name="Bomhoff M."/>
            <person name="Boyd L."/>
            <person name="Currie J."/>
            <person name="Angelova A."/>
            <person name="Collura K."/>
            <person name="Wissotski M."/>
            <person name="Ashley E."/>
            <person name="Morrow D."/>
            <person name="Fernandes J."/>
            <person name="Walbot V."/>
            <person name="Yu Y."/>
        </authorList>
    </citation>
    <scope>NUCLEOTIDE SEQUENCE</scope>
    <source>
        <strain evidence="1">B73</strain>
    </source>
</reference>
<name>B4FGL7_MAIZE</name>
<sequence length="38" mass="4563">MMRLRQIYIGGDESRWLFTRSCFLTDVNFSLFLTRGTM</sequence>
<accession>B4FGL7</accession>